<sequence length="97" mass="10834">MSNVDKASTLLRAWGVSANKVEQLRSAVTFDQQATHIIAIEECLVMLYSDKALREKFLSTPSKSVMFEGKKPLDIITSGELDKVTEAHYVIRSMLCV</sequence>
<evidence type="ECO:0008006" key="3">
    <source>
        <dbReference type="Google" id="ProtNLM"/>
    </source>
</evidence>
<name>A0A090T7K3_9VIBR</name>
<reference evidence="1 2" key="2">
    <citation type="submission" date="2014-09" db="EMBL/GenBank/DDBJ databases">
        <authorList>
            <consortium name="NBRP consortium"/>
            <person name="Sawabe T."/>
            <person name="Meirelles P."/>
            <person name="Nakanishi M."/>
            <person name="Sayaka M."/>
            <person name="Hattori M."/>
            <person name="Ohkuma M."/>
        </authorList>
    </citation>
    <scope>NUCLEOTIDE SEQUENCE [LARGE SCALE GENOMIC DNA]</scope>
    <source>
        <strain evidence="1 2">JCM 19240</strain>
    </source>
</reference>
<keyword evidence="2" id="KW-1185">Reference proteome</keyword>
<dbReference type="OrthoDB" id="117888at2"/>
<proteinExistence type="predicted"/>
<accession>A0A090T7K3</accession>
<evidence type="ECO:0000313" key="1">
    <source>
        <dbReference type="EMBL" id="GAL35921.1"/>
    </source>
</evidence>
<comment type="caution">
    <text evidence="1">The sequence shown here is derived from an EMBL/GenBank/DDBJ whole genome shotgun (WGS) entry which is preliminary data.</text>
</comment>
<gene>
    <name evidence="1" type="ORF">JCM19240_4856</name>
</gene>
<protein>
    <recommendedName>
        <fullName evidence="3">Antitoxin Xre/MbcA/ParS-like toxin-binding domain-containing protein</fullName>
    </recommendedName>
</protein>
<dbReference type="AlphaFoldDB" id="A0A090T7K3"/>
<evidence type="ECO:0000313" key="2">
    <source>
        <dbReference type="Proteomes" id="UP000029224"/>
    </source>
</evidence>
<organism evidence="1 2">
    <name type="scientific">Vibrio maritimus</name>
    <dbReference type="NCBI Taxonomy" id="990268"/>
    <lineage>
        <taxon>Bacteria</taxon>
        <taxon>Pseudomonadati</taxon>
        <taxon>Pseudomonadota</taxon>
        <taxon>Gammaproteobacteria</taxon>
        <taxon>Vibrionales</taxon>
        <taxon>Vibrionaceae</taxon>
        <taxon>Vibrio</taxon>
    </lineage>
</organism>
<dbReference type="Proteomes" id="UP000029224">
    <property type="component" value="Unassembled WGS sequence"/>
</dbReference>
<reference evidence="1 2" key="1">
    <citation type="submission" date="2014-09" db="EMBL/GenBank/DDBJ databases">
        <title>Vibrio maritimus JCM 19240. (C210) whole genome shotgun sequence.</title>
        <authorList>
            <person name="Sawabe T."/>
            <person name="Meirelles P."/>
            <person name="Nakanishi M."/>
            <person name="Sayaka M."/>
            <person name="Hattori M."/>
            <person name="Ohkuma M."/>
        </authorList>
    </citation>
    <scope>NUCLEOTIDE SEQUENCE [LARGE SCALE GENOMIC DNA]</scope>
    <source>
        <strain evidence="1 2">JCM 19240</strain>
    </source>
</reference>
<dbReference type="EMBL" id="BBMT01000008">
    <property type="protein sequence ID" value="GAL35921.1"/>
    <property type="molecule type" value="Genomic_DNA"/>
</dbReference>